<dbReference type="PANTHER" id="PTHR32071">
    <property type="entry name" value="TRANSCRIPTIONAL REGULATORY PROTEIN"/>
    <property type="match status" value="1"/>
</dbReference>
<keyword evidence="3" id="KW-0805">Transcription regulation</keyword>
<protein>
    <submittedName>
        <fullName evidence="7">Sigma 54-interacting transcriptional regulator</fullName>
    </submittedName>
</protein>
<dbReference type="InterPro" id="IPR025943">
    <property type="entry name" value="Sigma_54_int_dom_ATP-bd_2"/>
</dbReference>
<accession>A0A7Y2EGN5</accession>
<evidence type="ECO:0000256" key="4">
    <source>
        <dbReference type="ARBA" id="ARBA00023163"/>
    </source>
</evidence>
<gene>
    <name evidence="7" type="ORF">HKN21_14690</name>
</gene>
<dbReference type="SUPFAM" id="SSF52540">
    <property type="entry name" value="P-loop containing nucleoside triphosphate hydrolases"/>
    <property type="match status" value="1"/>
</dbReference>
<dbReference type="Gene3D" id="3.40.50.300">
    <property type="entry name" value="P-loop containing nucleotide triphosphate hydrolases"/>
    <property type="match status" value="1"/>
</dbReference>
<dbReference type="SUPFAM" id="SSF46689">
    <property type="entry name" value="Homeodomain-like"/>
    <property type="match status" value="1"/>
</dbReference>
<dbReference type="GO" id="GO:0043565">
    <property type="term" value="F:sequence-specific DNA binding"/>
    <property type="evidence" value="ECO:0007669"/>
    <property type="project" value="InterPro"/>
</dbReference>
<dbReference type="InterPro" id="IPR027417">
    <property type="entry name" value="P-loop_NTPase"/>
</dbReference>
<dbReference type="SMART" id="SM00382">
    <property type="entry name" value="AAA"/>
    <property type="match status" value="1"/>
</dbReference>
<dbReference type="GO" id="GO:0006355">
    <property type="term" value="P:regulation of DNA-templated transcription"/>
    <property type="evidence" value="ECO:0007669"/>
    <property type="project" value="InterPro"/>
</dbReference>
<dbReference type="Gene3D" id="1.10.8.60">
    <property type="match status" value="1"/>
</dbReference>
<reference evidence="7 8" key="1">
    <citation type="submission" date="2020-03" db="EMBL/GenBank/DDBJ databases">
        <title>Metabolic flexibility allows generalist bacteria to become dominant in a frequently disturbed ecosystem.</title>
        <authorList>
            <person name="Chen Y.-J."/>
            <person name="Leung P.M."/>
            <person name="Bay S.K."/>
            <person name="Hugenholtz P."/>
            <person name="Kessler A.J."/>
            <person name="Shelley G."/>
            <person name="Waite D.W."/>
            <person name="Cook P.L."/>
            <person name="Greening C."/>
        </authorList>
    </citation>
    <scope>NUCLEOTIDE SEQUENCE [LARGE SCALE GENOMIC DNA]</scope>
    <source>
        <strain evidence="7">SS_bin_28</strain>
    </source>
</reference>
<keyword evidence="5" id="KW-0175">Coiled coil</keyword>
<evidence type="ECO:0000313" key="8">
    <source>
        <dbReference type="Proteomes" id="UP000547674"/>
    </source>
</evidence>
<evidence type="ECO:0000256" key="3">
    <source>
        <dbReference type="ARBA" id="ARBA00023015"/>
    </source>
</evidence>
<dbReference type="InterPro" id="IPR009057">
    <property type="entry name" value="Homeodomain-like_sf"/>
</dbReference>
<dbReference type="InterPro" id="IPR003593">
    <property type="entry name" value="AAA+_ATPase"/>
</dbReference>
<dbReference type="InterPro" id="IPR002078">
    <property type="entry name" value="Sigma_54_int"/>
</dbReference>
<dbReference type="PANTHER" id="PTHR32071:SF122">
    <property type="entry name" value="SIGMA FACTOR"/>
    <property type="match status" value="1"/>
</dbReference>
<feature type="non-terminal residue" evidence="7">
    <location>
        <position position="1"/>
    </location>
</feature>
<evidence type="ECO:0000256" key="5">
    <source>
        <dbReference type="SAM" id="Coils"/>
    </source>
</evidence>
<dbReference type="Proteomes" id="UP000547674">
    <property type="component" value="Unassembled WGS sequence"/>
</dbReference>
<comment type="caution">
    <text evidence="7">The sequence shown here is derived from an EMBL/GenBank/DDBJ whole genome shotgun (WGS) entry which is preliminary data.</text>
</comment>
<dbReference type="Gene3D" id="3.30.450.40">
    <property type="match status" value="1"/>
</dbReference>
<evidence type="ECO:0000259" key="6">
    <source>
        <dbReference type="PROSITE" id="PS50045"/>
    </source>
</evidence>
<dbReference type="CDD" id="cd00009">
    <property type="entry name" value="AAA"/>
    <property type="match status" value="1"/>
</dbReference>
<evidence type="ECO:0000313" key="7">
    <source>
        <dbReference type="EMBL" id="NNF08008.1"/>
    </source>
</evidence>
<dbReference type="InterPro" id="IPR029016">
    <property type="entry name" value="GAF-like_dom_sf"/>
</dbReference>
<dbReference type="PROSITE" id="PS50045">
    <property type="entry name" value="SIGMA54_INTERACT_4"/>
    <property type="match status" value="1"/>
</dbReference>
<dbReference type="Pfam" id="PF02954">
    <property type="entry name" value="HTH_8"/>
    <property type="match status" value="1"/>
</dbReference>
<dbReference type="AlphaFoldDB" id="A0A7Y2EGN5"/>
<keyword evidence="2" id="KW-0067">ATP-binding</keyword>
<dbReference type="FunFam" id="3.40.50.300:FF:000006">
    <property type="entry name" value="DNA-binding transcriptional regulator NtrC"/>
    <property type="match status" value="1"/>
</dbReference>
<dbReference type="InterPro" id="IPR025662">
    <property type="entry name" value="Sigma_54_int_dom_ATP-bd_1"/>
</dbReference>
<organism evidence="7 8">
    <name type="scientific">Eiseniibacteriota bacterium</name>
    <dbReference type="NCBI Taxonomy" id="2212470"/>
    <lineage>
        <taxon>Bacteria</taxon>
        <taxon>Candidatus Eiseniibacteriota</taxon>
    </lineage>
</organism>
<dbReference type="PROSITE" id="PS00675">
    <property type="entry name" value="SIGMA54_INTERACT_1"/>
    <property type="match status" value="1"/>
</dbReference>
<dbReference type="InterPro" id="IPR002197">
    <property type="entry name" value="HTH_Fis"/>
</dbReference>
<dbReference type="SUPFAM" id="SSF55781">
    <property type="entry name" value="GAF domain-like"/>
    <property type="match status" value="1"/>
</dbReference>
<dbReference type="Pfam" id="PF00158">
    <property type="entry name" value="Sigma54_activat"/>
    <property type="match status" value="1"/>
</dbReference>
<dbReference type="PROSITE" id="PS00676">
    <property type="entry name" value="SIGMA54_INTERACT_2"/>
    <property type="match status" value="1"/>
</dbReference>
<dbReference type="EMBL" id="JABDJR010000592">
    <property type="protein sequence ID" value="NNF08008.1"/>
    <property type="molecule type" value="Genomic_DNA"/>
</dbReference>
<dbReference type="GO" id="GO:0005524">
    <property type="term" value="F:ATP binding"/>
    <property type="evidence" value="ECO:0007669"/>
    <property type="project" value="UniProtKB-KW"/>
</dbReference>
<proteinExistence type="predicted"/>
<dbReference type="InterPro" id="IPR058031">
    <property type="entry name" value="AAA_lid_NorR"/>
</dbReference>
<dbReference type="Gene3D" id="1.10.10.60">
    <property type="entry name" value="Homeodomain-like"/>
    <property type="match status" value="1"/>
</dbReference>
<name>A0A7Y2EGN5_UNCEI</name>
<dbReference type="Pfam" id="PF25601">
    <property type="entry name" value="AAA_lid_14"/>
    <property type="match status" value="1"/>
</dbReference>
<evidence type="ECO:0000256" key="2">
    <source>
        <dbReference type="ARBA" id="ARBA00022840"/>
    </source>
</evidence>
<feature type="domain" description="Sigma-54 factor interaction" evidence="6">
    <location>
        <begin position="256"/>
        <end position="485"/>
    </location>
</feature>
<keyword evidence="1" id="KW-0547">Nucleotide-binding</keyword>
<keyword evidence="4" id="KW-0804">Transcription</keyword>
<sequence length="570" mass="63594">HLQRAYGSFLDLDARRLAAWSAYERSQFELRMGRYDESAVYREKAMSLHTAGEDLTLDGALERLGADLYASFAEGWSKSSEIARSLDEIRRLFQGADTTHSATEELVRLAVMQTNSDRGCVAETTDSGFSILAVHGWDQEYAAGHLQKIDGVLESVAKDNNPLWSTIQGSPHLPADREGENENFVVLPLTLNDQRSGFLYVEKVRGARGGSYHTGDMHLLTVLASLTAISVIGQKNTQLEKENEALRRQIEASTRFVTANPELLESIRLAKKVAQSPVSILISGETGTGKGLLSHVIHESSNRSDKPFVQINCAALPEQLLESELFGHMKGAFTGATYNKVGLFKEADGGTLFLDEVDKASLSVQSKLLHVLDTKEVRPVGSVQSFVVDTRVICATNSELRQQIEDGQFLRDLYYRLNDFTVPVHALRERPEDLPLLIDHFLTKFCDQYDRDMVKLSPQVREALLNHKWPGNVRELEKTLRRLVVLSDAGTLVGAELLPAEMQVDTTPVHGNGAPTTLRAELARTERRVLLDALQERDWNRSKVSRDLKISYPSLLKKIKEYNLEPAARS</sequence>
<evidence type="ECO:0000256" key="1">
    <source>
        <dbReference type="ARBA" id="ARBA00022741"/>
    </source>
</evidence>
<feature type="coiled-coil region" evidence="5">
    <location>
        <begin position="229"/>
        <end position="256"/>
    </location>
</feature>